<evidence type="ECO:0000256" key="3">
    <source>
        <dbReference type="ARBA" id="ARBA00023242"/>
    </source>
</evidence>
<comment type="caution">
    <text evidence="7">The sequence shown here is derived from an EMBL/GenBank/DDBJ whole genome shotgun (WGS) entry which is preliminary data.</text>
</comment>
<dbReference type="Gene3D" id="3.30.70.330">
    <property type="match status" value="1"/>
</dbReference>
<feature type="compositionally biased region" description="Acidic residues" evidence="5">
    <location>
        <begin position="567"/>
        <end position="579"/>
    </location>
</feature>
<protein>
    <recommendedName>
        <fullName evidence="6">RRM domain-containing protein</fullName>
    </recommendedName>
</protein>
<gene>
    <name evidence="7" type="ORF">SSX86_019986</name>
</gene>
<dbReference type="InterPro" id="IPR000504">
    <property type="entry name" value="RRM_dom"/>
</dbReference>
<keyword evidence="4" id="KW-0694">RNA-binding</keyword>
<proteinExistence type="inferred from homology"/>
<dbReference type="PROSITE" id="PS50102">
    <property type="entry name" value="RRM"/>
    <property type="match status" value="1"/>
</dbReference>
<dbReference type="GO" id="GO:0031048">
    <property type="term" value="P:regulatory ncRNA-mediated heterochromatin formation"/>
    <property type="evidence" value="ECO:0007669"/>
    <property type="project" value="TreeGrafter"/>
</dbReference>
<evidence type="ECO:0000256" key="5">
    <source>
        <dbReference type="SAM" id="MobiDB-lite"/>
    </source>
</evidence>
<feature type="compositionally biased region" description="Basic and acidic residues" evidence="5">
    <location>
        <begin position="555"/>
        <end position="566"/>
    </location>
</feature>
<dbReference type="EMBL" id="JBCNJP010000019">
    <property type="protein sequence ID" value="KAK9062796.1"/>
    <property type="molecule type" value="Genomic_DNA"/>
</dbReference>
<dbReference type="InterPro" id="IPR035979">
    <property type="entry name" value="RBD_domain_sf"/>
</dbReference>
<reference evidence="7 8" key="1">
    <citation type="submission" date="2024-04" db="EMBL/GenBank/DDBJ databases">
        <title>The reference genome of an endangered Asteraceae, Deinandra increscens subsp. villosa, native to the Central Coast of California.</title>
        <authorList>
            <person name="Guilliams M."/>
            <person name="Hasenstab-Lehman K."/>
            <person name="Meyer R."/>
            <person name="Mcevoy S."/>
        </authorList>
    </citation>
    <scope>NUCLEOTIDE SEQUENCE [LARGE SCALE GENOMIC DNA]</scope>
    <source>
        <tissue evidence="7">Leaf</tissue>
    </source>
</reference>
<dbReference type="Gene3D" id="2.40.50.140">
    <property type="entry name" value="Nucleic acid-binding proteins"/>
    <property type="match status" value="1"/>
</dbReference>
<keyword evidence="3" id="KW-0539">Nucleus</keyword>
<dbReference type="SUPFAM" id="SSF54928">
    <property type="entry name" value="RNA-binding domain, RBD"/>
    <property type="match status" value="1"/>
</dbReference>
<comment type="subcellular location">
    <subcellularLocation>
        <location evidence="1">Nucleus</location>
    </subcellularLocation>
</comment>
<dbReference type="Gene3D" id="1.25.40.10">
    <property type="entry name" value="Tetratricopeptide repeat domain"/>
    <property type="match status" value="1"/>
</dbReference>
<dbReference type="InterPro" id="IPR012340">
    <property type="entry name" value="NA-bd_OB-fold"/>
</dbReference>
<feature type="region of interest" description="Disordered" evidence="5">
    <location>
        <begin position="353"/>
        <end position="391"/>
    </location>
</feature>
<evidence type="ECO:0000259" key="6">
    <source>
        <dbReference type="PROSITE" id="PS50102"/>
    </source>
</evidence>
<evidence type="ECO:0000256" key="2">
    <source>
        <dbReference type="ARBA" id="ARBA00009265"/>
    </source>
</evidence>
<evidence type="ECO:0000313" key="8">
    <source>
        <dbReference type="Proteomes" id="UP001408789"/>
    </source>
</evidence>
<dbReference type="CDD" id="cd00590">
    <property type="entry name" value="RRM_SF"/>
    <property type="match status" value="1"/>
</dbReference>
<sequence>MGRISDAYVPGRRDWRGRCFGFIRFRDVLDVENMLQRLRGVRVDGARVRVYTSRFKREDGGGVKNMHQKVGRPNPVGAKLDKVGVAGPPKNAWGNRPKIPAAGWDGVKVDVGLEADRKGKATMGQCGADEKSSGWNKRVNRRCVILNEKPGLYQQHCEGRSLIGEVHYLELLEDVRERIVFLGHENVAISYIGGVKILLTFKEGHIARRFLYEQKEGWGRIFNTLKWWDGANQETERIVRLRIMGVPIMIRDDTTFDKIGEIFGRRVNSSDFSWALDDNSVGRVCIATKELRWIDEMVDIVWNHTRFSVWVREDSEFWKVPVLNDPPKKEKLEALIAEARLRREGSRVFNDRRGTSMVGDRLPESPVVREGSVAEPAKESGKGRSGAAGEPFDACMKVPRKTIECRGSENGDDVASWVTETPLSVKSKEGGPTGIDCMDQEKNIGKGKGCDQRGGEVGLREIGEEDRSGAGLGFNKSMMGQGPIINEVAVEESVEKPMENTVLDGKDTRCEEDQQEGYGSTGDERGGQTISNQEIADVAEDEIARSVAEGAPIERGTHDGVLGREDDLSDVGEDGEVNWDDGGFMSMPSLRRVKKANKKARAENLSFQHRMMKGGSKSAIWGALCKAYSTASSSRTVSAQLPEGGGSKWRSKKWVLKEVNNTVEVGTAVGIHMDGFEEEVRVETMAEDTNDIPVERLWGNQSCEHAEVAAVGRSGGIISMWDPKIVNIENLRETDPELAIEIRVIRRWVTRLVPDETCYIFADKYADGIHAVAAPSYKSAYDNPLALQGCYRILCFSCDDPPTYLKTIDRPISLRFGSTATITPLEDSLIYPKLYFDFTEYENLVESTPAADVFTDFIGLIDHVVDAKTQDNAPYIRLFLKDGRNSITATLWKEIIVSNERFTRTALDATPRPCTIAVTAVKVSKHKGWFQLTSTPATYTYINPVCDQSTRLIEAYVSHLQLDTTFLVYIHQSYLILDRNQLGTRRPMLSRNILASSTSIEKKSLSSLLELDHQQLAGQIFMCDARIINFPPGTPWFKRYCNIVSCQEKVSTANDKYFCVERRSQSHQLELLFNFQMSLLWKHHSQSGLANVWNFVLQGLQIYPYSPKLYNAIVQIGHLHTSPNKLRWIIDDFLHKKPSVTLCLFALSYEISKGSSHHRIHRMFEKALADNVLRNSVLLWRLYMDYEIHVACDLSAARRIYFRAIHTCPWSKKLWLDGFTKLNSVLTAKELSDLVEVMRDKEMNIRTDVYEILLQDGMDLSR</sequence>
<dbReference type="PANTHER" id="PTHR13471:SF0">
    <property type="entry name" value="NUCLEAR EXOSOME REGULATOR NRDE2"/>
    <property type="match status" value="1"/>
</dbReference>
<evidence type="ECO:0000256" key="4">
    <source>
        <dbReference type="PROSITE-ProRule" id="PRU00176"/>
    </source>
</evidence>
<dbReference type="GO" id="GO:1902369">
    <property type="term" value="P:negative regulation of RNA catabolic process"/>
    <property type="evidence" value="ECO:0007669"/>
    <property type="project" value="TreeGrafter"/>
</dbReference>
<accession>A0AAP0CVB2</accession>
<organism evidence="7 8">
    <name type="scientific">Deinandra increscens subsp. villosa</name>
    <dbReference type="NCBI Taxonomy" id="3103831"/>
    <lineage>
        <taxon>Eukaryota</taxon>
        <taxon>Viridiplantae</taxon>
        <taxon>Streptophyta</taxon>
        <taxon>Embryophyta</taxon>
        <taxon>Tracheophyta</taxon>
        <taxon>Spermatophyta</taxon>
        <taxon>Magnoliopsida</taxon>
        <taxon>eudicotyledons</taxon>
        <taxon>Gunneridae</taxon>
        <taxon>Pentapetalae</taxon>
        <taxon>asterids</taxon>
        <taxon>campanulids</taxon>
        <taxon>Asterales</taxon>
        <taxon>Asteraceae</taxon>
        <taxon>Asteroideae</taxon>
        <taxon>Heliantheae alliance</taxon>
        <taxon>Madieae</taxon>
        <taxon>Madiinae</taxon>
        <taxon>Deinandra</taxon>
    </lineage>
</organism>
<name>A0AAP0CVB2_9ASTR</name>
<dbReference type="InterPro" id="IPR011990">
    <property type="entry name" value="TPR-like_helical_dom_sf"/>
</dbReference>
<dbReference type="PANTHER" id="PTHR13471">
    <property type="entry name" value="TETRATRICOPEPTIDE-LIKE HELICAL"/>
    <property type="match status" value="1"/>
</dbReference>
<evidence type="ECO:0000256" key="1">
    <source>
        <dbReference type="ARBA" id="ARBA00004123"/>
    </source>
</evidence>
<keyword evidence="8" id="KW-1185">Reference proteome</keyword>
<dbReference type="AlphaFoldDB" id="A0AAP0CVB2"/>
<dbReference type="InterPro" id="IPR013633">
    <property type="entry name" value="NRDE-2"/>
</dbReference>
<dbReference type="Proteomes" id="UP001408789">
    <property type="component" value="Unassembled WGS sequence"/>
</dbReference>
<feature type="region of interest" description="Disordered" evidence="5">
    <location>
        <begin position="509"/>
        <end position="529"/>
    </location>
</feature>
<feature type="domain" description="RRM" evidence="6">
    <location>
        <begin position="1"/>
        <end position="55"/>
    </location>
</feature>
<evidence type="ECO:0000313" key="7">
    <source>
        <dbReference type="EMBL" id="KAK9062796.1"/>
    </source>
</evidence>
<dbReference type="InterPro" id="IPR012677">
    <property type="entry name" value="Nucleotide-bd_a/b_plait_sf"/>
</dbReference>
<dbReference type="GO" id="GO:0003723">
    <property type="term" value="F:RNA binding"/>
    <property type="evidence" value="ECO:0007669"/>
    <property type="project" value="UniProtKB-UniRule"/>
</dbReference>
<feature type="region of interest" description="Disordered" evidence="5">
    <location>
        <begin position="548"/>
        <end position="583"/>
    </location>
</feature>
<comment type="similarity">
    <text evidence="2">Belongs to the NRDE2 family.</text>
</comment>
<dbReference type="GO" id="GO:0071013">
    <property type="term" value="C:catalytic step 2 spliceosome"/>
    <property type="evidence" value="ECO:0007669"/>
    <property type="project" value="TreeGrafter"/>
</dbReference>